<gene>
    <name evidence="1" type="ORF">CLOBOL_02824</name>
</gene>
<reference evidence="1 2" key="2">
    <citation type="submission" date="2007-09" db="EMBL/GenBank/DDBJ databases">
        <title>Draft genome sequence of Clostridium bolteae (ATCC BAA-613).</title>
        <authorList>
            <person name="Sudarsanam P."/>
            <person name="Ley R."/>
            <person name="Guruge J."/>
            <person name="Turnbaugh P.J."/>
            <person name="Mahowald M."/>
            <person name="Liep D."/>
            <person name="Gordon J."/>
        </authorList>
    </citation>
    <scope>NUCLEOTIDE SEQUENCE [LARGE SCALE GENOMIC DNA]</scope>
    <source>
        <strain evidence="2">ATCC BAA-613 / DSM 15670 / CCUG 46953 / JCM 12243 / WAL 16351</strain>
    </source>
</reference>
<sequence>MIEILEQYNTSQAGDCLGAFLLSDISPGSAGISANCLIFLKYILSYTSS</sequence>
<accession>A8RQT8</accession>
<comment type="caution">
    <text evidence="1">The sequence shown here is derived from an EMBL/GenBank/DDBJ whole genome shotgun (WGS) entry which is preliminary data.</text>
</comment>
<dbReference type="PaxDb" id="411902-CLOBOL_02824"/>
<dbReference type="Proteomes" id="UP000005396">
    <property type="component" value="Unassembled WGS sequence"/>
</dbReference>
<dbReference type="EMBL" id="ABCC02000026">
    <property type="protein sequence ID" value="EDP16910.1"/>
    <property type="molecule type" value="Genomic_DNA"/>
</dbReference>
<evidence type="ECO:0000313" key="2">
    <source>
        <dbReference type="Proteomes" id="UP000005396"/>
    </source>
</evidence>
<dbReference type="AlphaFoldDB" id="A8RQT8"/>
<organism evidence="1 2">
    <name type="scientific">Enterocloster bolteae (strain ATCC BAA-613 / DSM 15670 / CCUG 46953 / JCM 12243 / WAL 16351)</name>
    <name type="common">Clostridium bolteae</name>
    <dbReference type="NCBI Taxonomy" id="411902"/>
    <lineage>
        <taxon>Bacteria</taxon>
        <taxon>Bacillati</taxon>
        <taxon>Bacillota</taxon>
        <taxon>Clostridia</taxon>
        <taxon>Lachnospirales</taxon>
        <taxon>Lachnospiraceae</taxon>
        <taxon>Enterocloster</taxon>
    </lineage>
</organism>
<reference evidence="1 2" key="1">
    <citation type="submission" date="2007-08" db="EMBL/GenBank/DDBJ databases">
        <authorList>
            <person name="Fulton L."/>
            <person name="Clifton S."/>
            <person name="Fulton B."/>
            <person name="Xu J."/>
            <person name="Minx P."/>
            <person name="Pepin K.H."/>
            <person name="Johnson M."/>
            <person name="Thiruvilangam P."/>
            <person name="Bhonagiri V."/>
            <person name="Nash W.E."/>
            <person name="Mardis E.R."/>
            <person name="Wilson R.K."/>
        </authorList>
    </citation>
    <scope>NUCLEOTIDE SEQUENCE [LARGE SCALE GENOMIC DNA]</scope>
    <source>
        <strain evidence="2">ATCC BAA-613 / DSM 15670 / CCUG 46953 / JCM 12243 / WAL 16351</strain>
    </source>
</reference>
<evidence type="ECO:0000313" key="1">
    <source>
        <dbReference type="EMBL" id="EDP16910.1"/>
    </source>
</evidence>
<name>A8RQT8_ENTBW</name>
<protein>
    <submittedName>
        <fullName evidence="1">Uncharacterized protein</fullName>
    </submittedName>
</protein>
<dbReference type="HOGENOM" id="CLU_3134051_0_0_9"/>
<proteinExistence type="predicted"/>